<keyword evidence="2" id="KW-1185">Reference proteome</keyword>
<name>A0ABT6ZHT6_9ACTN</name>
<dbReference type="InterPro" id="IPR035093">
    <property type="entry name" value="RelE/ParE_toxin_dom_sf"/>
</dbReference>
<evidence type="ECO:0000313" key="1">
    <source>
        <dbReference type="EMBL" id="MDJ1128612.1"/>
    </source>
</evidence>
<evidence type="ECO:0000313" key="2">
    <source>
        <dbReference type="Proteomes" id="UP001431693"/>
    </source>
</evidence>
<dbReference type="Gene3D" id="3.30.2310.20">
    <property type="entry name" value="RelE-like"/>
    <property type="match status" value="1"/>
</dbReference>
<dbReference type="EMBL" id="JASJEX010000001">
    <property type="protein sequence ID" value="MDJ1128612.1"/>
    <property type="molecule type" value="Genomic_DNA"/>
</dbReference>
<dbReference type="RefSeq" id="WP_283712256.1">
    <property type="nucleotide sequence ID" value="NZ_JASJEW010000001.1"/>
</dbReference>
<sequence length="106" mass="11419">MAGRAVWSPEALQGWFEVLDYRLEQAGSESTRSLSDAPAGRVALIVQQPELYGFSRLPELRALGVRASFVENCVILYRAGGASVAILLVADARIDYAAHVRGAGQD</sequence>
<accession>A0ABT6ZHT6</accession>
<proteinExistence type="predicted"/>
<protein>
    <recommendedName>
        <fullName evidence="3">Type II toxin-antitoxin system RelE/ParE family toxin</fullName>
    </recommendedName>
</protein>
<gene>
    <name evidence="1" type="ORF">QJ043_00730</name>
</gene>
<reference evidence="1" key="1">
    <citation type="submission" date="2023-05" db="EMBL/GenBank/DDBJ databases">
        <title>[olsenella] sp. nov., isolated from a pig farm feces dump.</title>
        <authorList>
            <person name="Chang Y.-H."/>
        </authorList>
    </citation>
    <scope>NUCLEOTIDE SEQUENCE</scope>
    <source>
        <strain evidence="1">YH-ols2217</strain>
    </source>
</reference>
<dbReference type="Proteomes" id="UP001431693">
    <property type="component" value="Unassembled WGS sequence"/>
</dbReference>
<evidence type="ECO:0008006" key="3">
    <source>
        <dbReference type="Google" id="ProtNLM"/>
    </source>
</evidence>
<comment type="caution">
    <text evidence="1">The sequence shown here is derived from an EMBL/GenBank/DDBJ whole genome shotgun (WGS) entry which is preliminary data.</text>
</comment>
<organism evidence="1 2">
    <name type="scientific">Kribbibacterium absianum</name>
    <dbReference type="NCBI Taxonomy" id="3044210"/>
    <lineage>
        <taxon>Bacteria</taxon>
        <taxon>Bacillati</taxon>
        <taxon>Actinomycetota</taxon>
        <taxon>Coriobacteriia</taxon>
        <taxon>Coriobacteriales</taxon>
        <taxon>Kribbibacteriaceae</taxon>
        <taxon>Kribbibacterium</taxon>
    </lineage>
</organism>